<feature type="transmembrane region" description="Helical" evidence="4">
    <location>
        <begin position="29"/>
        <end position="47"/>
    </location>
</feature>
<dbReference type="PANTHER" id="PTHR43215:SF14">
    <property type="entry name" value="RADIAL SPOKE HEAD 1 HOMOLOG"/>
    <property type="match status" value="1"/>
</dbReference>
<dbReference type="EMBL" id="CP158367">
    <property type="protein sequence ID" value="XBX75921.1"/>
    <property type="molecule type" value="Genomic_DNA"/>
</dbReference>
<dbReference type="SUPFAM" id="SSF55486">
    <property type="entry name" value="Metalloproteases ('zincins'), catalytic domain"/>
    <property type="match status" value="1"/>
</dbReference>
<dbReference type="PROSITE" id="PS51995">
    <property type="entry name" value="ATLF"/>
    <property type="match status" value="1"/>
</dbReference>
<reference evidence="6" key="2">
    <citation type="submission" date="2024-06" db="EMBL/GenBank/DDBJ databases">
        <authorList>
            <person name="Petrova K.O."/>
            <person name="Toshchakov S.V."/>
            <person name="Boltjanskaja Y.V."/>
            <person name="Kevbrin V."/>
        </authorList>
    </citation>
    <scope>NUCLEOTIDE SEQUENCE</scope>
    <source>
        <strain evidence="6">Z-910T</strain>
    </source>
</reference>
<dbReference type="GO" id="GO:0008237">
    <property type="term" value="F:metallopeptidase activity"/>
    <property type="evidence" value="ECO:0007669"/>
    <property type="project" value="InterPro"/>
</dbReference>
<dbReference type="GO" id="GO:0005576">
    <property type="term" value="C:extracellular region"/>
    <property type="evidence" value="ECO:0007669"/>
    <property type="project" value="UniProtKB-SubCell"/>
</dbReference>
<keyword evidence="4" id="KW-0472">Membrane</keyword>
<dbReference type="RefSeq" id="WP_350344656.1">
    <property type="nucleotide sequence ID" value="NZ_CP158367.1"/>
</dbReference>
<organism evidence="6">
    <name type="scientific">Proteinivorax tanatarense</name>
    <dbReference type="NCBI Taxonomy" id="1260629"/>
    <lineage>
        <taxon>Bacteria</taxon>
        <taxon>Bacillati</taxon>
        <taxon>Bacillota</taxon>
        <taxon>Clostridia</taxon>
        <taxon>Eubacteriales</taxon>
        <taxon>Proteinivoracaceae</taxon>
        <taxon>Proteinivorax</taxon>
    </lineage>
</organism>
<evidence type="ECO:0000256" key="2">
    <source>
        <dbReference type="ARBA" id="ARBA00022525"/>
    </source>
</evidence>
<feature type="domain" description="ATLF-like" evidence="5">
    <location>
        <begin position="388"/>
        <end position="573"/>
    </location>
</feature>
<evidence type="ECO:0000259" key="5">
    <source>
        <dbReference type="PROSITE" id="PS51995"/>
    </source>
</evidence>
<name>A0AAU7VPE2_9FIRM</name>
<dbReference type="Gene3D" id="2.20.110.10">
    <property type="entry name" value="Histone H3 K4-specific methyltransferase SET7/9 N-terminal domain"/>
    <property type="match status" value="3"/>
</dbReference>
<dbReference type="SMART" id="SM00698">
    <property type="entry name" value="MORN"/>
    <property type="match status" value="4"/>
</dbReference>
<gene>
    <name evidence="6" type="ORF">PRVXT_001083</name>
</gene>
<dbReference type="InterPro" id="IPR024079">
    <property type="entry name" value="MetalloPept_cat_dom_sf"/>
</dbReference>
<dbReference type="Gene3D" id="3.40.390.10">
    <property type="entry name" value="Collagenase (Catalytic Domain)"/>
    <property type="match status" value="1"/>
</dbReference>
<dbReference type="GO" id="GO:0005829">
    <property type="term" value="C:cytosol"/>
    <property type="evidence" value="ECO:0007669"/>
    <property type="project" value="TreeGrafter"/>
</dbReference>
<feature type="transmembrane region" description="Helical" evidence="4">
    <location>
        <begin position="86"/>
        <end position="106"/>
    </location>
</feature>
<dbReference type="PANTHER" id="PTHR43215">
    <property type="entry name" value="RADIAL SPOKE HEAD 1 HOMOLOG"/>
    <property type="match status" value="1"/>
</dbReference>
<evidence type="ECO:0000256" key="1">
    <source>
        <dbReference type="ARBA" id="ARBA00004613"/>
    </source>
</evidence>
<evidence type="ECO:0000313" key="6">
    <source>
        <dbReference type="EMBL" id="XBX75921.1"/>
    </source>
</evidence>
<dbReference type="Pfam" id="PF02493">
    <property type="entry name" value="MORN"/>
    <property type="match status" value="4"/>
</dbReference>
<proteinExistence type="predicted"/>
<sequence>MKKRAKKLFFTVFIVVSILLHRISDDTVLLLLFYLWGLFLIPAYCLLERKIFNFFKQRKSIRCVLHQLKTNLTSPSTIKKLKISGIIAIALLAINIIIATTLLYSFGAANHIYYSNGSVKYKGSVVNGVPNGKGKLLTQTGNIKAEGDFKDGKLNGNGKLYQRGALRYEGFWKNGSPHRHGKLFYSNGNLKYEGRWKYGNKYGKGSLYNSQENLIFEGNFIDGIMFPKDNFQLVNHDGYWDGSLDKNNSITYKGKWTENVYKGNVKFFTEDMLIYEGYWKHGLPHGNAVIYQDNGNKFFDGSFLYGQIKEGDFYNQNGEKVSKSMSQALINTINNEGERSNYYIHLNIRPPQTAKETLTPFIDAVEQVEYFKTLESVIEPSSDNIQFKSLMYQFIQLPHSIFDKDLVIKSIGEMQSIPIEILEDLVCMGAKFRFVYGHIGNQPEFEKNMVLPWGSKLTERTVGIAYYPKKLAITRIDYSLAVKVSLHEIGHLVDILLYNSISYEDEFYSITSMEAENVFKRKYYTDCPGEYFAEFFAYFYIDDKTMLVQPDLNHQKLIQVAPLTYNFFLTKVEKYDKHKSKEEFTSEYYYKAVSDKGIKEASWIRPTYIQQIVVEKNSLTERLKGGYYNIINHFLY</sequence>
<keyword evidence="3" id="KW-0677">Repeat</keyword>
<comment type="subcellular location">
    <subcellularLocation>
        <location evidence="1">Secreted</location>
    </subcellularLocation>
</comment>
<dbReference type="AlphaFoldDB" id="A0AAU7VPE2"/>
<dbReference type="InterPro" id="IPR014781">
    <property type="entry name" value="Anthrax_toxin_lethal/edema_N/C"/>
</dbReference>
<dbReference type="SUPFAM" id="SSF82185">
    <property type="entry name" value="Histone H3 K4-specific methyltransferase SET7/9 N-terminal domain"/>
    <property type="match status" value="2"/>
</dbReference>
<dbReference type="Pfam" id="PF07737">
    <property type="entry name" value="ATLF"/>
    <property type="match status" value="1"/>
</dbReference>
<keyword evidence="2" id="KW-0964">Secreted</keyword>
<evidence type="ECO:0000256" key="4">
    <source>
        <dbReference type="SAM" id="Phobius"/>
    </source>
</evidence>
<evidence type="ECO:0000256" key="3">
    <source>
        <dbReference type="ARBA" id="ARBA00022737"/>
    </source>
</evidence>
<feature type="transmembrane region" description="Helical" evidence="4">
    <location>
        <begin position="7"/>
        <end position="23"/>
    </location>
</feature>
<reference evidence="6" key="1">
    <citation type="journal article" date="2013" name="Extremophiles">
        <title>Proteinivorax tanatarense gen. nov., sp. nov., an anaerobic, haloalkaliphilic, proteolytic bacterium isolated from a decaying algal bloom, and proposal of Proteinivoraceae fam. nov.</title>
        <authorList>
            <person name="Kevbrin V."/>
            <person name="Boltyanskaya Y."/>
            <person name="Zhilina T."/>
            <person name="Kolganova T."/>
            <person name="Lavrentjeva E."/>
            <person name="Kuznetsov B."/>
        </authorList>
    </citation>
    <scope>NUCLEOTIDE SEQUENCE</scope>
    <source>
        <strain evidence="6">Z-910T</strain>
    </source>
</reference>
<accession>A0AAU7VPE2</accession>
<dbReference type="InterPro" id="IPR047568">
    <property type="entry name" value="ATLF-like_dom"/>
</dbReference>
<keyword evidence="4" id="KW-0812">Transmembrane</keyword>
<protein>
    <recommendedName>
        <fullName evidence="5">ATLF-like domain-containing protein</fullName>
    </recommendedName>
</protein>
<keyword evidence="4" id="KW-1133">Transmembrane helix</keyword>
<dbReference type="InterPro" id="IPR003409">
    <property type="entry name" value="MORN"/>
</dbReference>